<dbReference type="Proteomes" id="UP001066276">
    <property type="component" value="Chromosome 8"/>
</dbReference>
<sequence>MTGWCISTPPDLLRHGQACHLLLAACSHGPFRAEGYEVHIVVDFSKETSDRHKAFLSLRPSFANWT</sequence>
<dbReference type="EMBL" id="JANPWB010000012">
    <property type="protein sequence ID" value="KAJ1119608.1"/>
    <property type="molecule type" value="Genomic_DNA"/>
</dbReference>
<reference evidence="1" key="1">
    <citation type="journal article" date="2022" name="bioRxiv">
        <title>Sequencing and chromosome-scale assembly of the giantPleurodeles waltlgenome.</title>
        <authorList>
            <person name="Brown T."/>
            <person name="Elewa A."/>
            <person name="Iarovenko S."/>
            <person name="Subramanian E."/>
            <person name="Araus A.J."/>
            <person name="Petzold A."/>
            <person name="Susuki M."/>
            <person name="Suzuki K.-i.T."/>
            <person name="Hayashi T."/>
            <person name="Toyoda A."/>
            <person name="Oliveira C."/>
            <person name="Osipova E."/>
            <person name="Leigh N.D."/>
            <person name="Simon A."/>
            <person name="Yun M.H."/>
        </authorList>
    </citation>
    <scope>NUCLEOTIDE SEQUENCE</scope>
    <source>
        <strain evidence="1">20211129_DDA</strain>
        <tissue evidence="1">Liver</tissue>
    </source>
</reference>
<organism evidence="1 2">
    <name type="scientific">Pleurodeles waltl</name>
    <name type="common">Iberian ribbed newt</name>
    <dbReference type="NCBI Taxonomy" id="8319"/>
    <lineage>
        <taxon>Eukaryota</taxon>
        <taxon>Metazoa</taxon>
        <taxon>Chordata</taxon>
        <taxon>Craniata</taxon>
        <taxon>Vertebrata</taxon>
        <taxon>Euteleostomi</taxon>
        <taxon>Amphibia</taxon>
        <taxon>Batrachia</taxon>
        <taxon>Caudata</taxon>
        <taxon>Salamandroidea</taxon>
        <taxon>Salamandridae</taxon>
        <taxon>Pleurodelinae</taxon>
        <taxon>Pleurodeles</taxon>
    </lineage>
</organism>
<keyword evidence="2" id="KW-1185">Reference proteome</keyword>
<accession>A0AAV7P1T7</accession>
<evidence type="ECO:0000313" key="2">
    <source>
        <dbReference type="Proteomes" id="UP001066276"/>
    </source>
</evidence>
<name>A0AAV7P1T7_PLEWA</name>
<evidence type="ECO:0000313" key="1">
    <source>
        <dbReference type="EMBL" id="KAJ1119608.1"/>
    </source>
</evidence>
<protein>
    <submittedName>
        <fullName evidence="1">Uncharacterized protein</fullName>
    </submittedName>
</protein>
<dbReference type="AlphaFoldDB" id="A0AAV7P1T7"/>
<comment type="caution">
    <text evidence="1">The sequence shown here is derived from an EMBL/GenBank/DDBJ whole genome shotgun (WGS) entry which is preliminary data.</text>
</comment>
<proteinExistence type="predicted"/>
<gene>
    <name evidence="1" type="ORF">NDU88_007793</name>
</gene>